<organism evidence="2 3">
    <name type="scientific">Zestomonas insulae</name>
    <dbReference type="NCBI Taxonomy" id="2809017"/>
    <lineage>
        <taxon>Bacteria</taxon>
        <taxon>Pseudomonadati</taxon>
        <taxon>Pseudomonadota</taxon>
        <taxon>Gammaproteobacteria</taxon>
        <taxon>Pseudomonadales</taxon>
        <taxon>Pseudomonadaceae</taxon>
        <taxon>Zestomonas</taxon>
    </lineage>
</organism>
<reference evidence="2 3" key="1">
    <citation type="submission" date="2021-02" db="EMBL/GenBank/DDBJ databases">
        <authorList>
            <person name="Lee D.-H."/>
        </authorList>
    </citation>
    <scope>NUCLEOTIDE SEQUENCE [LARGE SCALE GENOMIC DNA]</scope>
    <source>
        <strain evidence="2 3">UL073</strain>
    </source>
</reference>
<gene>
    <name evidence="2" type="ORF">JQX08_16360</name>
</gene>
<sequence length="183" mass="18138">MLRRAACLLTASLFFSAAPAFAINLQEVAGLLAANPESQALLPADSGLIQALTSQLQVTPQQAAGGSAALLGVAEQQLASGDYAQLLGVLLGGHQPTGGEGLGGLGGLVGALGDESAEEAPDASNVQGELGNRFTTLGMDSQLVAPFAQVLLGYFGQQGLGGGVLDNLSQVWGVGAAPSVAGR</sequence>
<protein>
    <submittedName>
        <fullName evidence="2">DUF2780 domain-containing protein</fullName>
    </submittedName>
</protein>
<evidence type="ECO:0000256" key="1">
    <source>
        <dbReference type="SAM" id="SignalP"/>
    </source>
</evidence>
<evidence type="ECO:0000313" key="3">
    <source>
        <dbReference type="Proteomes" id="UP000717995"/>
    </source>
</evidence>
<comment type="caution">
    <text evidence="2">The sequence shown here is derived from an EMBL/GenBank/DDBJ whole genome shotgun (WGS) entry which is preliminary data.</text>
</comment>
<dbReference type="RefSeq" id="WP_205349478.1">
    <property type="nucleotide sequence ID" value="NZ_JAFEUP010000005.1"/>
</dbReference>
<name>A0ABS2IK06_9GAMM</name>
<proteinExistence type="predicted"/>
<keyword evidence="3" id="KW-1185">Reference proteome</keyword>
<dbReference type="EMBL" id="JAFEUP010000005">
    <property type="protein sequence ID" value="MBM7062285.1"/>
    <property type="molecule type" value="Genomic_DNA"/>
</dbReference>
<dbReference type="Pfam" id="PF11075">
    <property type="entry name" value="DUF2780"/>
    <property type="match status" value="1"/>
</dbReference>
<keyword evidence="1" id="KW-0732">Signal</keyword>
<dbReference type="Proteomes" id="UP000717995">
    <property type="component" value="Unassembled WGS sequence"/>
</dbReference>
<accession>A0ABS2IK06</accession>
<feature type="signal peptide" evidence="1">
    <location>
        <begin position="1"/>
        <end position="22"/>
    </location>
</feature>
<dbReference type="InterPro" id="IPR021302">
    <property type="entry name" value="DUF2780_VcgC/VcgE"/>
</dbReference>
<evidence type="ECO:0000313" key="2">
    <source>
        <dbReference type="EMBL" id="MBM7062285.1"/>
    </source>
</evidence>
<feature type="chain" id="PRO_5045048366" evidence="1">
    <location>
        <begin position="23"/>
        <end position="183"/>
    </location>
</feature>